<comment type="caution">
    <text evidence="3">The sequence shown here is derived from an EMBL/GenBank/DDBJ whole genome shotgun (WGS) entry which is preliminary data.</text>
</comment>
<dbReference type="AlphaFoldDB" id="A0AAD8GVE4"/>
<organism evidence="3 4">
    <name type="scientific">Heracleum sosnowskyi</name>
    <dbReference type="NCBI Taxonomy" id="360622"/>
    <lineage>
        <taxon>Eukaryota</taxon>
        <taxon>Viridiplantae</taxon>
        <taxon>Streptophyta</taxon>
        <taxon>Embryophyta</taxon>
        <taxon>Tracheophyta</taxon>
        <taxon>Spermatophyta</taxon>
        <taxon>Magnoliopsida</taxon>
        <taxon>eudicotyledons</taxon>
        <taxon>Gunneridae</taxon>
        <taxon>Pentapetalae</taxon>
        <taxon>asterids</taxon>
        <taxon>campanulids</taxon>
        <taxon>Apiales</taxon>
        <taxon>Apiaceae</taxon>
        <taxon>Apioideae</taxon>
        <taxon>apioid superclade</taxon>
        <taxon>Tordylieae</taxon>
        <taxon>Tordyliinae</taxon>
        <taxon>Heracleum</taxon>
    </lineage>
</organism>
<dbReference type="EMBL" id="JAUIZM010000011">
    <property type="protein sequence ID" value="KAK1356062.1"/>
    <property type="molecule type" value="Genomic_DNA"/>
</dbReference>
<dbReference type="Proteomes" id="UP001237642">
    <property type="component" value="Unassembled WGS sequence"/>
</dbReference>
<evidence type="ECO:0000256" key="1">
    <source>
        <dbReference type="SAM" id="MobiDB-lite"/>
    </source>
</evidence>
<dbReference type="InterPro" id="IPR025886">
    <property type="entry name" value="PP2-like"/>
</dbReference>
<name>A0AAD8GVE4_9APIA</name>
<dbReference type="Pfam" id="PF00646">
    <property type="entry name" value="F-box"/>
    <property type="match status" value="1"/>
</dbReference>
<dbReference type="PANTHER" id="PTHR32278:SF111">
    <property type="entry name" value="F-BOX PROTEIN PP2-B12-RELATED"/>
    <property type="match status" value="1"/>
</dbReference>
<evidence type="ECO:0000313" key="4">
    <source>
        <dbReference type="Proteomes" id="UP001237642"/>
    </source>
</evidence>
<keyword evidence="4" id="KW-1185">Reference proteome</keyword>
<evidence type="ECO:0000259" key="2">
    <source>
        <dbReference type="Pfam" id="PF00646"/>
    </source>
</evidence>
<dbReference type="PANTHER" id="PTHR32278">
    <property type="entry name" value="F-BOX DOMAIN-CONTAINING PROTEIN"/>
    <property type="match status" value="1"/>
</dbReference>
<evidence type="ECO:0000313" key="3">
    <source>
        <dbReference type="EMBL" id="KAK1356062.1"/>
    </source>
</evidence>
<dbReference type="CDD" id="cd22162">
    <property type="entry name" value="F-box_AtSKIP3-like"/>
    <property type="match status" value="2"/>
</dbReference>
<feature type="compositionally biased region" description="Basic and acidic residues" evidence="1">
    <location>
        <begin position="268"/>
        <end position="285"/>
    </location>
</feature>
<reference evidence="3" key="1">
    <citation type="submission" date="2023-02" db="EMBL/GenBank/DDBJ databases">
        <title>Genome of toxic invasive species Heracleum sosnowskyi carries increased number of genes despite the absence of recent whole-genome duplications.</title>
        <authorList>
            <person name="Schelkunov M."/>
            <person name="Shtratnikova V."/>
            <person name="Makarenko M."/>
            <person name="Klepikova A."/>
            <person name="Omelchenko D."/>
            <person name="Novikova G."/>
            <person name="Obukhova E."/>
            <person name="Bogdanov V."/>
            <person name="Penin A."/>
            <person name="Logacheva M."/>
        </authorList>
    </citation>
    <scope>NUCLEOTIDE SEQUENCE</scope>
    <source>
        <strain evidence="3">Hsosn_3</strain>
        <tissue evidence="3">Leaf</tissue>
    </source>
</reference>
<dbReference type="SUPFAM" id="SSF81383">
    <property type="entry name" value="F-box domain"/>
    <property type="match status" value="1"/>
</dbReference>
<proteinExistence type="predicted"/>
<gene>
    <name evidence="3" type="ORF">POM88_049318</name>
</gene>
<reference evidence="3" key="2">
    <citation type="submission" date="2023-05" db="EMBL/GenBank/DDBJ databases">
        <authorList>
            <person name="Schelkunov M.I."/>
        </authorList>
    </citation>
    <scope>NUCLEOTIDE SEQUENCE</scope>
    <source>
        <strain evidence="3">Hsosn_3</strain>
        <tissue evidence="3">Leaf</tissue>
    </source>
</reference>
<dbReference type="InterPro" id="IPR036047">
    <property type="entry name" value="F-box-like_dom_sf"/>
</dbReference>
<feature type="region of interest" description="Disordered" evidence="1">
    <location>
        <begin position="268"/>
        <end position="287"/>
    </location>
</feature>
<dbReference type="InterPro" id="IPR001810">
    <property type="entry name" value="F-box_dom"/>
</dbReference>
<dbReference type="Pfam" id="PF14299">
    <property type="entry name" value="PP2"/>
    <property type="match status" value="2"/>
</dbReference>
<accession>A0AAD8GVE4</accession>
<protein>
    <recommendedName>
        <fullName evidence="2">F-box domain-containing protein</fullName>
    </recommendedName>
</protein>
<sequence>MSDLFMKLPEGFRERFMQQVVSLTSPEDAMRLPFVSKMFRSVADSDVVWDSFILPDHLPALRGLEMDSAKSLFIVLTETPISFNQVSYFLDRWSGKRRLQISSDKLLVTFLDTDYWISNIPNRWLRLGHVAWLEIKGKVSTSKLSANTTYTAYLRFTFLREFYYGFHVPVETSVGITGEENINKFVYLDPRIAKSECQYLKRREDTLFEVELGDYFHNDGETRDLEMTVREVKSGKPKCGIEIYFMELRPKRESINLYCKSSHKAHSYSERNTERREGEMSKEGEEGWEDTNLFNKLPEGFGQAFMEEVVSRTSPVDACRLSVVAKNFRSAAESDAVWERLLPNDYQQFLCQGDFLPDISFASKKDLFLFLTGNPLPIDANTKIIFWLDKWSGKKCFLMPISTKLYPEGDWNPFCESRHSFVELLLGDYYEEWFGIHGKMSTSKLSPDTTYTAYLVHKWDCGFGYNFSAEKRAPFEASVGSSEDESVNRVVYLHRKIGETGSQYVVERKDSWLEVELGEYFNRGGENKDLEISVVDVISGRSKTGLKIQGIEIRPKHG</sequence>
<feature type="domain" description="F-box" evidence="2">
    <location>
        <begin position="306"/>
        <end position="339"/>
    </location>
</feature>